<name>A0ABT5Z0T8_9ACTN</name>
<feature type="compositionally biased region" description="Basic residues" evidence="3">
    <location>
        <begin position="422"/>
        <end position="431"/>
    </location>
</feature>
<feature type="compositionally biased region" description="Polar residues" evidence="3">
    <location>
        <begin position="403"/>
        <end position="416"/>
    </location>
</feature>
<evidence type="ECO:0000313" key="4">
    <source>
        <dbReference type="EMBL" id="MDF2257455.1"/>
    </source>
</evidence>
<evidence type="ECO:0000256" key="3">
    <source>
        <dbReference type="SAM" id="MobiDB-lite"/>
    </source>
</evidence>
<dbReference type="InterPro" id="IPR027417">
    <property type="entry name" value="P-loop_NTPase"/>
</dbReference>
<evidence type="ECO:0000256" key="1">
    <source>
        <dbReference type="ARBA" id="ARBA00022741"/>
    </source>
</evidence>
<accession>A0ABT5Z0T8</accession>
<comment type="caution">
    <text evidence="4">The sequence shown here is derived from an EMBL/GenBank/DDBJ whole genome shotgun (WGS) entry which is preliminary data.</text>
</comment>
<dbReference type="PANTHER" id="PTHR32309:SF31">
    <property type="entry name" value="CAPSULAR EXOPOLYSACCHARIDE FAMILY"/>
    <property type="match status" value="1"/>
</dbReference>
<dbReference type="Proteomes" id="UP001220022">
    <property type="component" value="Unassembled WGS sequence"/>
</dbReference>
<dbReference type="CDD" id="cd05387">
    <property type="entry name" value="BY-kinase"/>
    <property type="match status" value="1"/>
</dbReference>
<keyword evidence="2" id="KW-0067">ATP-binding</keyword>
<evidence type="ECO:0000256" key="2">
    <source>
        <dbReference type="ARBA" id="ARBA00022840"/>
    </source>
</evidence>
<feature type="region of interest" description="Disordered" evidence="3">
    <location>
        <begin position="360"/>
        <end position="431"/>
    </location>
</feature>
<dbReference type="SUPFAM" id="SSF52540">
    <property type="entry name" value="P-loop containing nucleoside triphosphate hydrolases"/>
    <property type="match status" value="1"/>
</dbReference>
<dbReference type="PANTHER" id="PTHR32309">
    <property type="entry name" value="TYROSINE-PROTEIN KINASE"/>
    <property type="match status" value="1"/>
</dbReference>
<gene>
    <name evidence="4" type="ORF">P2L57_17510</name>
</gene>
<dbReference type="RefSeq" id="WP_275815450.1">
    <property type="nucleotide sequence ID" value="NZ_BAAANM010000001.1"/>
</dbReference>
<dbReference type="InterPro" id="IPR005702">
    <property type="entry name" value="Wzc-like_C"/>
</dbReference>
<sequence>MVRLAESDTVARATALEAHLTTNLVAGHVTANAQPDVQIVTLKATADTASRAATIANAMAHVLNAQLGHRQLGANAYLRAQQLDQATPTQQPVEPKPLLNAALGGTLGLFAGLGLVSLRRSRDDRLYSAADIESELGTLVLAGIPRISPWLSRRGVHEAHRRTDVGNSIRTAVATLAAVSPDSSCQRLLVTSVRNDDGKATLTALLALGLIEQHEHVTLVEGQLHHPALTHHFPEPHEHTLQEWLDAAIVPSPSALLSKPQLTVIPGERTDPQHSAALFRGDAFPRVLDHLAKHNDVVLMHAPPVLGSADFAALARHADAVVLVVRAGATRGREARRALRVLRLIGAHIAGVVITEAAGGEQWARRRPSPDLRSPDMASGRPATNTPRLPTSPPHPALEAVESMNNHSDSTISSGEGETPSRKNRKGPSHE</sequence>
<proteinExistence type="predicted"/>
<organism evidence="4 5">
    <name type="scientific">Streptantibioticus ferralitis</name>
    <dbReference type="NCBI Taxonomy" id="236510"/>
    <lineage>
        <taxon>Bacteria</taxon>
        <taxon>Bacillati</taxon>
        <taxon>Actinomycetota</taxon>
        <taxon>Actinomycetes</taxon>
        <taxon>Kitasatosporales</taxon>
        <taxon>Streptomycetaceae</taxon>
        <taxon>Streptantibioticus</taxon>
    </lineage>
</organism>
<reference evidence="4 5" key="1">
    <citation type="submission" date="2023-03" db="EMBL/GenBank/DDBJ databases">
        <title>Draft genome sequence of type strain Streptomyces ferralitis JCM 14344.</title>
        <authorList>
            <person name="Klaysubun C."/>
            <person name="Duangmal K."/>
        </authorList>
    </citation>
    <scope>NUCLEOTIDE SEQUENCE [LARGE SCALE GENOMIC DNA]</scope>
    <source>
        <strain evidence="4 5">JCM 14344</strain>
    </source>
</reference>
<dbReference type="Gene3D" id="3.40.50.300">
    <property type="entry name" value="P-loop containing nucleotide triphosphate hydrolases"/>
    <property type="match status" value="1"/>
</dbReference>
<evidence type="ECO:0000313" key="5">
    <source>
        <dbReference type="Proteomes" id="UP001220022"/>
    </source>
</evidence>
<keyword evidence="1" id="KW-0547">Nucleotide-binding</keyword>
<protein>
    <submittedName>
        <fullName evidence="4">Uncharacterized protein</fullName>
    </submittedName>
</protein>
<dbReference type="EMBL" id="JARHTQ010000010">
    <property type="protein sequence ID" value="MDF2257455.1"/>
    <property type="molecule type" value="Genomic_DNA"/>
</dbReference>
<keyword evidence="5" id="KW-1185">Reference proteome</keyword>
<dbReference type="InterPro" id="IPR050445">
    <property type="entry name" value="Bact_polysacc_biosynth/exp"/>
</dbReference>